<name>A0A6J4TJR2_9ACTN</name>
<evidence type="ECO:0000256" key="1">
    <source>
        <dbReference type="SAM" id="MobiDB-lite"/>
    </source>
</evidence>
<organism evidence="2">
    <name type="scientific">uncultured Solirubrobacteraceae bacterium</name>
    <dbReference type="NCBI Taxonomy" id="1162706"/>
    <lineage>
        <taxon>Bacteria</taxon>
        <taxon>Bacillati</taxon>
        <taxon>Actinomycetota</taxon>
        <taxon>Thermoleophilia</taxon>
        <taxon>Solirubrobacterales</taxon>
        <taxon>Solirubrobacteraceae</taxon>
        <taxon>environmental samples</taxon>
    </lineage>
</organism>
<dbReference type="EMBL" id="CADCVS010000429">
    <property type="protein sequence ID" value="CAA9525151.1"/>
    <property type="molecule type" value="Genomic_DNA"/>
</dbReference>
<protein>
    <submittedName>
        <fullName evidence="2">Uncharacterized protein</fullName>
    </submittedName>
</protein>
<reference evidence="2" key="1">
    <citation type="submission" date="2020-02" db="EMBL/GenBank/DDBJ databases">
        <authorList>
            <person name="Meier V. D."/>
        </authorList>
    </citation>
    <scope>NUCLEOTIDE SEQUENCE</scope>
    <source>
        <strain evidence="2">AVDCRST_MAG30</strain>
    </source>
</reference>
<sequence>MPRRVARRAVPEPAGRAGGRTAGGLAEWAARGRDRRRAAELRARDGARRGRGPPPRRLPAARRRAGPVGGPRRGRRDLQG</sequence>
<proteinExistence type="predicted"/>
<accession>A0A6J4TJR2</accession>
<feature type="region of interest" description="Disordered" evidence="1">
    <location>
        <begin position="1"/>
        <end position="80"/>
    </location>
</feature>
<feature type="compositionally biased region" description="Basic and acidic residues" evidence="1">
    <location>
        <begin position="37"/>
        <end position="48"/>
    </location>
</feature>
<dbReference type="AlphaFoldDB" id="A0A6J4TJR2"/>
<evidence type="ECO:0000313" key="2">
    <source>
        <dbReference type="EMBL" id="CAA9525151.1"/>
    </source>
</evidence>
<gene>
    <name evidence="2" type="ORF">AVDCRST_MAG30-3312</name>
</gene>